<accession>A0A384K104</accession>
<evidence type="ECO:0000256" key="1">
    <source>
        <dbReference type="ARBA" id="ARBA00022737"/>
    </source>
</evidence>
<dbReference type="EMBL" id="CP009817">
    <property type="protein sequence ID" value="ATZ56468.1"/>
    <property type="molecule type" value="Genomic_DNA"/>
</dbReference>
<evidence type="ECO:0000259" key="3">
    <source>
        <dbReference type="Pfam" id="PF25053"/>
    </source>
</evidence>
<feature type="domain" description="DUF7791" evidence="3">
    <location>
        <begin position="589"/>
        <end position="728"/>
    </location>
</feature>
<dbReference type="SUPFAM" id="SSF52540">
    <property type="entry name" value="P-loop containing nucleoside triphosphate hydrolases"/>
    <property type="match status" value="1"/>
</dbReference>
<reference evidence="4 5" key="3">
    <citation type="journal article" date="2017" name="Mol. Plant Pathol.">
        <title>A gapless genome sequence of the fungus Botrytis cinerea.</title>
        <authorList>
            <person name="Van Kan J.A."/>
            <person name="Stassen J.H."/>
            <person name="Mosbach A."/>
            <person name="Van Der Lee T.A."/>
            <person name="Faino L."/>
            <person name="Farmer A.D."/>
            <person name="Papasotiriou D.G."/>
            <person name="Zhou S."/>
            <person name="Seidl M.F."/>
            <person name="Cottam E."/>
            <person name="Edel D."/>
            <person name="Hahn M."/>
            <person name="Schwartz D.C."/>
            <person name="Dietrich R.A."/>
            <person name="Widdison S."/>
            <person name="Scalliet G."/>
        </authorList>
    </citation>
    <scope>NUCLEOTIDE SEQUENCE [LARGE SCALE GENOMIC DNA]</scope>
    <source>
        <strain evidence="4 5">B05.10</strain>
    </source>
</reference>
<dbReference type="Pfam" id="PF24883">
    <property type="entry name" value="NPHP3_N"/>
    <property type="match status" value="1"/>
</dbReference>
<sequence length="988" mass="113290">MMNPLDALSLAGTIIQFVDFSSKVLDGTIELYRSGAETLAVHQQLGFVADDLAKISKRLSDSYWGLSGVGVISTTSDDAFMFICRDASELSAELKNKINNLKVTAIGRRRKWETVMQALKSVWTEKELTALTNRLELLRDSIQMHIVVDLRDQLKSMSSTQEVGFDRLESSTKTIINALLTHQDEVSKGIQDQTIAITQLLGRMEILAEKHTFPPSIVHHADKLEFDPKQSLLMVREQTSQEQLLCKTLWQEKAIRLQVAQTLLQSLKFPALKEREESIADVYLGTFEWLFEDTHGSAPWSSFVHWLQHESGIYWVNGKAASGKSTLMRFICGNSNTRKLLEKWSAPLPLVIASFYFWNSGTIEQRSQNGLLRALLAEILENLPDLLPVCFPKRWANIYNELVTPFTEAYHPSRSKDIEPWNLNELEVAMRTLMSQDMQNFKICLFVDGLDEYDGRPSAIAEYFCMLSQVPWLKICLSSRPLLPLDDVFGSGPSLRLQDLTRTDIYHYVKSSLQNDINYQRLYMRQPVQASTIIRKIVSRADGVFLWVKLVLQEIIRGLTNRDTFQDLEERIQVVPQGLEELFSSMLDSIDSFYSKKAATIFLIVRAANMSKKSVKTLDTLSLSFALDYETDRIATVKFNLQELGNRNVEIGDHLKARCAGLLEIGRRYSPGFEYLGYRVLYLHRSVREYLERPDIHRRFSDQISESDFEPYTPLVCSYVKELEISEARRNILNQLSGLSLFMATVLHYAREADIARSNAYIEPLDRFATLTHAPRFKSSIWRPWEFSSFLHIAVNWDLCAYVKMKLDQITTKEKVSIIQRVLPYALAATDEYYMPGMEQMENADYLRDRVPPSPRMVGLLLAHGAQPNRKIKEISALREWTAFEITIRNVCAILPRADNGANSLQSLSDEDKSLVSNHLEIVQVMLDNGADSNTCLNYQGRIITSRKLLTERMRKHWRDKESTVDEMFRNKGGKLEPSMIRKWIMTH</sequence>
<keyword evidence="1" id="KW-0677">Repeat</keyword>
<dbReference type="InterPro" id="IPR056693">
    <property type="entry name" value="DUF7791"/>
</dbReference>
<dbReference type="AlphaFoldDB" id="A0A384K104"/>
<dbReference type="InterPro" id="IPR056884">
    <property type="entry name" value="NPHP3-like_N"/>
</dbReference>
<dbReference type="GeneID" id="5427803"/>
<feature type="domain" description="Nephrocystin 3-like N-terminal" evidence="2">
    <location>
        <begin position="285"/>
        <end position="480"/>
    </location>
</feature>
<evidence type="ECO:0000313" key="4">
    <source>
        <dbReference type="EMBL" id="ATZ56468.1"/>
    </source>
</evidence>
<protein>
    <recommendedName>
        <fullName evidence="6">NACHT domain-containing protein</fullName>
    </recommendedName>
</protein>
<evidence type="ECO:0000313" key="5">
    <source>
        <dbReference type="Proteomes" id="UP000001798"/>
    </source>
</evidence>
<dbReference type="InterPro" id="IPR027417">
    <property type="entry name" value="P-loop_NTPase"/>
</dbReference>
<dbReference type="VEuPathDB" id="FungiDB:Bcin13g03040"/>
<proteinExistence type="predicted"/>
<evidence type="ECO:0000259" key="2">
    <source>
        <dbReference type="Pfam" id="PF24883"/>
    </source>
</evidence>
<dbReference type="PANTHER" id="PTHR10039">
    <property type="entry name" value="AMELOGENIN"/>
    <property type="match status" value="1"/>
</dbReference>
<dbReference type="OrthoDB" id="443402at2759"/>
<organism evidence="4 5">
    <name type="scientific">Botryotinia fuckeliana (strain B05.10)</name>
    <name type="common">Noble rot fungus</name>
    <name type="synonym">Botrytis cinerea</name>
    <dbReference type="NCBI Taxonomy" id="332648"/>
    <lineage>
        <taxon>Eukaryota</taxon>
        <taxon>Fungi</taxon>
        <taxon>Dikarya</taxon>
        <taxon>Ascomycota</taxon>
        <taxon>Pezizomycotina</taxon>
        <taxon>Leotiomycetes</taxon>
        <taxon>Helotiales</taxon>
        <taxon>Sclerotiniaceae</taxon>
        <taxon>Botrytis</taxon>
    </lineage>
</organism>
<reference evidence="4 5" key="1">
    <citation type="journal article" date="2011" name="PLoS Genet.">
        <title>Genomic analysis of the necrotrophic fungal pathogens Sclerotinia sclerotiorum and Botrytis cinerea.</title>
        <authorList>
            <person name="Amselem J."/>
            <person name="Cuomo C.A."/>
            <person name="van Kan J.A."/>
            <person name="Viaud M."/>
            <person name="Benito E.P."/>
            <person name="Couloux A."/>
            <person name="Coutinho P.M."/>
            <person name="de Vries R.P."/>
            <person name="Dyer P.S."/>
            <person name="Fillinger S."/>
            <person name="Fournier E."/>
            <person name="Gout L."/>
            <person name="Hahn M."/>
            <person name="Kohn L."/>
            <person name="Lapalu N."/>
            <person name="Plummer K.M."/>
            <person name="Pradier J.M."/>
            <person name="Quevillon E."/>
            <person name="Sharon A."/>
            <person name="Simon A."/>
            <person name="ten Have A."/>
            <person name="Tudzynski B."/>
            <person name="Tudzynski P."/>
            <person name="Wincker P."/>
            <person name="Andrew M."/>
            <person name="Anthouard V."/>
            <person name="Beever R.E."/>
            <person name="Beffa R."/>
            <person name="Benoit I."/>
            <person name="Bouzid O."/>
            <person name="Brault B."/>
            <person name="Chen Z."/>
            <person name="Choquer M."/>
            <person name="Collemare J."/>
            <person name="Cotton P."/>
            <person name="Danchin E.G."/>
            <person name="Da Silva C."/>
            <person name="Gautier A."/>
            <person name="Giraud C."/>
            <person name="Giraud T."/>
            <person name="Gonzalez C."/>
            <person name="Grossetete S."/>
            <person name="Guldener U."/>
            <person name="Henrissat B."/>
            <person name="Howlett B.J."/>
            <person name="Kodira C."/>
            <person name="Kretschmer M."/>
            <person name="Lappartient A."/>
            <person name="Leroch M."/>
            <person name="Levis C."/>
            <person name="Mauceli E."/>
            <person name="Neuveglise C."/>
            <person name="Oeser B."/>
            <person name="Pearson M."/>
            <person name="Poulain J."/>
            <person name="Poussereau N."/>
            <person name="Quesneville H."/>
            <person name="Rascle C."/>
            <person name="Schumacher J."/>
            <person name="Segurens B."/>
            <person name="Sexton A."/>
            <person name="Silva E."/>
            <person name="Sirven C."/>
            <person name="Soanes D.M."/>
            <person name="Talbot N.J."/>
            <person name="Templeton M."/>
            <person name="Yandava C."/>
            <person name="Yarden O."/>
            <person name="Zeng Q."/>
            <person name="Rollins J.A."/>
            <person name="Lebrun M.H."/>
            <person name="Dickman M."/>
        </authorList>
    </citation>
    <scope>NUCLEOTIDE SEQUENCE [LARGE SCALE GENOMIC DNA]</scope>
    <source>
        <strain evidence="4 5">B05.10</strain>
    </source>
</reference>
<dbReference type="KEGG" id="bfu:BCIN_13g03040"/>
<gene>
    <name evidence="4" type="ORF">BCIN_13g03040</name>
</gene>
<name>A0A384K104_BOTFB</name>
<reference evidence="4 5" key="2">
    <citation type="journal article" date="2012" name="Eukaryot. Cell">
        <title>Genome update of Botrytis cinerea strains B05.10 and T4.</title>
        <authorList>
            <person name="Staats M."/>
            <person name="van Kan J.A."/>
        </authorList>
    </citation>
    <scope>NUCLEOTIDE SEQUENCE [LARGE SCALE GENOMIC DNA]</scope>
    <source>
        <strain evidence="4 5">B05.10</strain>
    </source>
</reference>
<evidence type="ECO:0008006" key="6">
    <source>
        <dbReference type="Google" id="ProtNLM"/>
    </source>
</evidence>
<dbReference type="Proteomes" id="UP000001798">
    <property type="component" value="Chromosome 13"/>
</dbReference>
<dbReference type="PANTHER" id="PTHR10039:SF5">
    <property type="entry name" value="NACHT DOMAIN-CONTAINING PROTEIN"/>
    <property type="match status" value="1"/>
</dbReference>
<dbReference type="RefSeq" id="XP_024552582.1">
    <property type="nucleotide sequence ID" value="XM_024696769.1"/>
</dbReference>
<keyword evidence="5" id="KW-1185">Reference proteome</keyword>
<dbReference type="Pfam" id="PF25053">
    <property type="entry name" value="DUF7791"/>
    <property type="match status" value="1"/>
</dbReference>